<reference evidence="5" key="1">
    <citation type="submission" date="2025-08" db="UniProtKB">
        <authorList>
            <consortium name="RefSeq"/>
        </authorList>
    </citation>
    <scope>IDENTIFICATION</scope>
    <source>
        <tissue evidence="5">Whole sample</tissue>
    </source>
</reference>
<dbReference type="SUPFAM" id="SSF49842">
    <property type="entry name" value="TNF-like"/>
    <property type="match status" value="1"/>
</dbReference>
<dbReference type="GO" id="GO:0030246">
    <property type="term" value="F:carbohydrate binding"/>
    <property type="evidence" value="ECO:0007669"/>
    <property type="project" value="InterPro"/>
</dbReference>
<gene>
    <name evidence="5" type="primary">LOC111122262</name>
</gene>
<dbReference type="Gene3D" id="2.60.120.740">
    <property type="match status" value="1"/>
</dbReference>
<dbReference type="Proteomes" id="UP000694844">
    <property type="component" value="Chromosome 2"/>
</dbReference>
<accession>A0A8B8CVB9</accession>
<keyword evidence="2" id="KW-0964">Secreted</keyword>
<comment type="subcellular location">
    <subcellularLocation>
        <location evidence="1">Secreted</location>
    </subcellularLocation>
</comment>
<keyword evidence="4" id="KW-1185">Reference proteome</keyword>
<dbReference type="PANTHER" id="PTHR15427">
    <property type="entry name" value="EMILIN ELASTIN MICROFIBRIL INTERFACE-LOCATED PROTEIN ELASTIN MICROFIBRIL INTERFACER"/>
    <property type="match status" value="1"/>
</dbReference>
<dbReference type="InterPro" id="IPR050392">
    <property type="entry name" value="Collagen/C1q_domain"/>
</dbReference>
<dbReference type="InterPro" id="IPR043159">
    <property type="entry name" value="Lectin_gal-bd_sf"/>
</dbReference>
<evidence type="ECO:0000256" key="2">
    <source>
        <dbReference type="ARBA" id="ARBA00022525"/>
    </source>
</evidence>
<dbReference type="PROSITE" id="PS50871">
    <property type="entry name" value="C1Q"/>
    <property type="match status" value="1"/>
</dbReference>
<dbReference type="Pfam" id="PF02140">
    <property type="entry name" value="SUEL_Lectin"/>
    <property type="match status" value="1"/>
</dbReference>
<evidence type="ECO:0000256" key="1">
    <source>
        <dbReference type="ARBA" id="ARBA00004613"/>
    </source>
</evidence>
<dbReference type="RefSeq" id="XP_022319620.1">
    <property type="nucleotide sequence ID" value="XM_022463912.1"/>
</dbReference>
<dbReference type="GeneID" id="111122262"/>
<protein>
    <submittedName>
        <fullName evidence="5">Uncharacterized protein LOC111122262</fullName>
    </submittedName>
</protein>
<dbReference type="KEGG" id="cvn:111122262"/>
<dbReference type="InterPro" id="IPR000922">
    <property type="entry name" value="Lectin_gal-bd_dom"/>
</dbReference>
<evidence type="ECO:0000313" key="5">
    <source>
        <dbReference type="RefSeq" id="XP_022319620.1"/>
    </source>
</evidence>
<evidence type="ECO:0000313" key="4">
    <source>
        <dbReference type="Proteomes" id="UP000694844"/>
    </source>
</evidence>
<dbReference type="AlphaFoldDB" id="A0A8B8CVB9"/>
<dbReference type="Gene3D" id="2.60.120.40">
    <property type="match status" value="1"/>
</dbReference>
<dbReference type="Pfam" id="PF00386">
    <property type="entry name" value="C1q"/>
    <property type="match status" value="1"/>
</dbReference>
<dbReference type="InterPro" id="IPR001073">
    <property type="entry name" value="C1q_dom"/>
</dbReference>
<organism evidence="4 5">
    <name type="scientific">Crassostrea virginica</name>
    <name type="common">Eastern oyster</name>
    <dbReference type="NCBI Taxonomy" id="6565"/>
    <lineage>
        <taxon>Eukaryota</taxon>
        <taxon>Metazoa</taxon>
        <taxon>Spiralia</taxon>
        <taxon>Lophotrochozoa</taxon>
        <taxon>Mollusca</taxon>
        <taxon>Bivalvia</taxon>
        <taxon>Autobranchia</taxon>
        <taxon>Pteriomorphia</taxon>
        <taxon>Ostreida</taxon>
        <taxon>Ostreoidea</taxon>
        <taxon>Ostreidae</taxon>
        <taxon>Crassostrea</taxon>
    </lineage>
</organism>
<sequence>MKVKWSCNGYRTCHLYASDQIFRNPCSNISKYLEVKYRCVKGPDACLKGKEIVAFSAYNKKHLTPHRNSPVNVVYNAVYYNYGNAYNTQSGYFTAPSDGLYVFTWASLITSKNIFDTEILVNGVRKGLAACNNELNPGYEIVQTPLRWS</sequence>
<dbReference type="InterPro" id="IPR008983">
    <property type="entry name" value="Tumour_necrosis_fac-like_dom"/>
</dbReference>
<evidence type="ECO:0000259" key="3">
    <source>
        <dbReference type="PROSITE" id="PS50871"/>
    </source>
</evidence>
<dbReference type="GO" id="GO:0031012">
    <property type="term" value="C:extracellular matrix"/>
    <property type="evidence" value="ECO:0007669"/>
    <property type="project" value="TreeGrafter"/>
</dbReference>
<feature type="domain" description="C1q" evidence="3">
    <location>
        <begin position="48"/>
        <end position="149"/>
    </location>
</feature>
<name>A0A8B8CVB9_CRAVI</name>
<dbReference type="GO" id="GO:0005576">
    <property type="term" value="C:extracellular region"/>
    <property type="evidence" value="ECO:0007669"/>
    <property type="project" value="UniProtKB-SubCell"/>
</dbReference>
<proteinExistence type="predicted"/>
<dbReference type="PANTHER" id="PTHR15427:SF2">
    <property type="entry name" value="EMILIN-3"/>
    <property type="match status" value="1"/>
</dbReference>